<sequence length="125" mass="14300">MVATDSSRRAHRTMPLHRLDVPAPRRLPFAIGTFDSIGPLSRAAYRAYQGKGADHTFRTPYYRHHELPVHYQQFNRAHARRCAAGEHVFARLKSWRLLRRARCSTGRIGRAVTAVHTLLYCGYSG</sequence>
<protein>
    <recommendedName>
        <fullName evidence="3">DDE Tnp4 domain-containing protein</fullName>
    </recommendedName>
</protein>
<accession>A0A1E7K026</accession>
<dbReference type="EMBL" id="LJGV01000022">
    <property type="protein sequence ID" value="OEU97269.1"/>
    <property type="molecule type" value="Genomic_DNA"/>
</dbReference>
<feature type="domain" description="DDE Tnp4" evidence="3">
    <location>
        <begin position="47"/>
        <end position="117"/>
    </location>
</feature>
<dbReference type="AlphaFoldDB" id="A0A1E7K026"/>
<organism evidence="4 5">
    <name type="scientific">Streptomyces qinglanensis</name>
    <dbReference type="NCBI Taxonomy" id="943816"/>
    <lineage>
        <taxon>Bacteria</taxon>
        <taxon>Bacillati</taxon>
        <taxon>Actinomycetota</taxon>
        <taxon>Actinomycetes</taxon>
        <taxon>Kitasatosporales</taxon>
        <taxon>Streptomycetaceae</taxon>
        <taxon>Streptomyces</taxon>
    </lineage>
</organism>
<evidence type="ECO:0000259" key="3">
    <source>
        <dbReference type="Pfam" id="PF13359"/>
    </source>
</evidence>
<comment type="caution">
    <text evidence="4">The sequence shown here is derived from an EMBL/GenBank/DDBJ whole genome shotgun (WGS) entry which is preliminary data.</text>
</comment>
<reference evidence="4 5" key="1">
    <citation type="journal article" date="2016" name="Front. Microbiol.">
        <title>Comparative Genomics Analysis of Streptomyces Species Reveals Their Adaptation to the Marine Environment and Their Diversity at the Genomic Level.</title>
        <authorList>
            <person name="Tian X."/>
            <person name="Zhang Z."/>
            <person name="Yang T."/>
            <person name="Chen M."/>
            <person name="Li J."/>
            <person name="Chen F."/>
            <person name="Yang J."/>
            <person name="Li W."/>
            <person name="Zhang B."/>
            <person name="Zhang Z."/>
            <person name="Wu J."/>
            <person name="Zhang C."/>
            <person name="Long L."/>
            <person name="Xiao J."/>
        </authorList>
    </citation>
    <scope>NUCLEOTIDE SEQUENCE [LARGE SCALE GENOMIC DNA]</scope>
    <source>
        <strain evidence="4 5">SCSIO M10379</strain>
    </source>
</reference>
<proteinExistence type="predicted"/>
<dbReference type="Pfam" id="PF13359">
    <property type="entry name" value="DDE_Tnp_4"/>
    <property type="match status" value="1"/>
</dbReference>
<evidence type="ECO:0000256" key="1">
    <source>
        <dbReference type="ARBA" id="ARBA00001968"/>
    </source>
</evidence>
<dbReference type="InterPro" id="IPR027806">
    <property type="entry name" value="HARBI1_dom"/>
</dbReference>
<evidence type="ECO:0000313" key="5">
    <source>
        <dbReference type="Proteomes" id="UP000175829"/>
    </source>
</evidence>
<keyword evidence="2" id="KW-0479">Metal-binding</keyword>
<dbReference type="PATRIC" id="fig|943816.4.peg.247"/>
<name>A0A1E7K026_9ACTN</name>
<comment type="cofactor">
    <cofactor evidence="1">
        <name>a divalent metal cation</name>
        <dbReference type="ChEBI" id="CHEBI:60240"/>
    </cofactor>
</comment>
<dbReference type="Proteomes" id="UP000175829">
    <property type="component" value="Unassembled WGS sequence"/>
</dbReference>
<gene>
    <name evidence="4" type="ORF">AN217_04570</name>
</gene>
<dbReference type="GO" id="GO:0046872">
    <property type="term" value="F:metal ion binding"/>
    <property type="evidence" value="ECO:0007669"/>
    <property type="project" value="UniProtKB-KW"/>
</dbReference>
<evidence type="ECO:0000256" key="2">
    <source>
        <dbReference type="ARBA" id="ARBA00022723"/>
    </source>
</evidence>
<evidence type="ECO:0000313" key="4">
    <source>
        <dbReference type="EMBL" id="OEU97269.1"/>
    </source>
</evidence>